<name>A0A917UVW8_9DEIO</name>
<comment type="similarity">
    <text evidence="6">Belongs to the methyltransferase superfamily. RNA methyltransferase RsmG family.</text>
</comment>
<feature type="binding site" evidence="6">
    <location>
        <position position="67"/>
    </location>
    <ligand>
        <name>S-adenosyl-L-methionine</name>
        <dbReference type="ChEBI" id="CHEBI:59789"/>
    </ligand>
</feature>
<dbReference type="GO" id="GO:0070043">
    <property type="term" value="F:rRNA (guanine-N7-)-methyltransferase activity"/>
    <property type="evidence" value="ECO:0007669"/>
    <property type="project" value="UniProtKB-UniRule"/>
</dbReference>
<dbReference type="PIRSF" id="PIRSF003078">
    <property type="entry name" value="GidB"/>
    <property type="match status" value="1"/>
</dbReference>
<keyword evidence="4 6" id="KW-0808">Transferase</keyword>
<evidence type="ECO:0000256" key="6">
    <source>
        <dbReference type="HAMAP-Rule" id="MF_00074"/>
    </source>
</evidence>
<dbReference type="CDD" id="cd02440">
    <property type="entry name" value="AdoMet_MTases"/>
    <property type="match status" value="1"/>
</dbReference>
<protein>
    <recommendedName>
        <fullName evidence="6">Ribosomal RNA small subunit methyltransferase G</fullName>
        <ecNumber evidence="6">2.1.1.-</ecNumber>
    </recommendedName>
    <alternativeName>
        <fullName evidence="6">16S rRNA 7-methylguanosine methyltransferase</fullName>
        <shortName evidence="6">16S rRNA m7G methyltransferase</shortName>
    </alternativeName>
</protein>
<gene>
    <name evidence="6 7" type="primary">rsmG</name>
    <name evidence="7" type="ORF">GCM10008939_35830</name>
</gene>
<dbReference type="InterPro" id="IPR003682">
    <property type="entry name" value="rRNA_ssu_MeTfrase_G"/>
</dbReference>
<sequence>MDLGERLELFSRFHDLFREASQRTNLTAITDERDIILKHYVDSLSCLLSGELDGPHTVLDLGTGAGFPGMPLAMARPDLQFTLLDATRKKIAFVTQAIGEVPVPNARAVAGRAEALGRDPETRASFDRVVTRAVSALPVLTELCLPLLRVGGVLIAQKGPLRDEELEAGMRAAGVVGGELLRAVPFTLPVLGDPRTLVLIRKTRPTPNRFPRLDGVPAKTPLF</sequence>
<organism evidence="7 8">
    <name type="scientific">Deinococcus aquiradiocola</name>
    <dbReference type="NCBI Taxonomy" id="393059"/>
    <lineage>
        <taxon>Bacteria</taxon>
        <taxon>Thermotogati</taxon>
        <taxon>Deinococcota</taxon>
        <taxon>Deinococci</taxon>
        <taxon>Deinococcales</taxon>
        <taxon>Deinococcaceae</taxon>
        <taxon>Deinococcus</taxon>
    </lineage>
</organism>
<dbReference type="Proteomes" id="UP000635726">
    <property type="component" value="Unassembled WGS sequence"/>
</dbReference>
<dbReference type="Gene3D" id="3.40.50.150">
    <property type="entry name" value="Vaccinia Virus protein VP39"/>
    <property type="match status" value="1"/>
</dbReference>
<accession>A0A917UVW8</accession>
<dbReference type="NCBIfam" id="TIGR00138">
    <property type="entry name" value="rsmG_gidB"/>
    <property type="match status" value="1"/>
</dbReference>
<evidence type="ECO:0000313" key="7">
    <source>
        <dbReference type="EMBL" id="GGJ88574.1"/>
    </source>
</evidence>
<evidence type="ECO:0000256" key="1">
    <source>
        <dbReference type="ARBA" id="ARBA00022490"/>
    </source>
</evidence>
<feature type="binding site" evidence="6">
    <location>
        <position position="132"/>
    </location>
    <ligand>
        <name>S-adenosyl-L-methionine</name>
        <dbReference type="ChEBI" id="CHEBI:59789"/>
    </ligand>
</feature>
<feature type="binding site" evidence="6">
    <location>
        <position position="62"/>
    </location>
    <ligand>
        <name>S-adenosyl-L-methionine</name>
        <dbReference type="ChEBI" id="CHEBI:59789"/>
    </ligand>
</feature>
<dbReference type="InterPro" id="IPR029063">
    <property type="entry name" value="SAM-dependent_MTases_sf"/>
</dbReference>
<evidence type="ECO:0000256" key="4">
    <source>
        <dbReference type="ARBA" id="ARBA00022679"/>
    </source>
</evidence>
<dbReference type="PANTHER" id="PTHR31760:SF0">
    <property type="entry name" value="S-ADENOSYL-L-METHIONINE-DEPENDENT METHYLTRANSFERASES SUPERFAMILY PROTEIN"/>
    <property type="match status" value="1"/>
</dbReference>
<feature type="binding site" evidence="6">
    <location>
        <begin position="113"/>
        <end position="114"/>
    </location>
    <ligand>
        <name>S-adenosyl-L-methionine</name>
        <dbReference type="ChEBI" id="CHEBI:59789"/>
    </ligand>
</feature>
<keyword evidence="8" id="KW-1185">Reference proteome</keyword>
<dbReference type="AlphaFoldDB" id="A0A917UVW8"/>
<comment type="caution">
    <text evidence="7">The sequence shown here is derived from an EMBL/GenBank/DDBJ whole genome shotgun (WGS) entry which is preliminary data.</text>
</comment>
<evidence type="ECO:0000256" key="2">
    <source>
        <dbReference type="ARBA" id="ARBA00022552"/>
    </source>
</evidence>
<keyword evidence="5 6" id="KW-0949">S-adenosyl-L-methionine</keyword>
<dbReference type="FunFam" id="3.40.50.150:FF:000041">
    <property type="entry name" value="Ribosomal RNA small subunit methyltransferase G"/>
    <property type="match status" value="1"/>
</dbReference>
<comment type="subcellular location">
    <subcellularLocation>
        <location evidence="6">Cytoplasm</location>
    </subcellularLocation>
</comment>
<proteinExistence type="inferred from homology"/>
<dbReference type="Pfam" id="PF02527">
    <property type="entry name" value="GidB"/>
    <property type="match status" value="1"/>
</dbReference>
<keyword evidence="1 6" id="KW-0963">Cytoplasm</keyword>
<evidence type="ECO:0000313" key="8">
    <source>
        <dbReference type="Proteomes" id="UP000635726"/>
    </source>
</evidence>
<dbReference type="SUPFAM" id="SSF53335">
    <property type="entry name" value="S-adenosyl-L-methionine-dependent methyltransferases"/>
    <property type="match status" value="1"/>
</dbReference>
<evidence type="ECO:0000256" key="3">
    <source>
        <dbReference type="ARBA" id="ARBA00022603"/>
    </source>
</evidence>
<dbReference type="GO" id="GO:0005829">
    <property type="term" value="C:cytosol"/>
    <property type="evidence" value="ECO:0007669"/>
    <property type="project" value="TreeGrafter"/>
</dbReference>
<reference evidence="7" key="2">
    <citation type="submission" date="2020-09" db="EMBL/GenBank/DDBJ databases">
        <authorList>
            <person name="Sun Q."/>
            <person name="Ohkuma M."/>
        </authorList>
    </citation>
    <scope>NUCLEOTIDE SEQUENCE</scope>
    <source>
        <strain evidence="7">JCM 14371</strain>
    </source>
</reference>
<evidence type="ECO:0000256" key="5">
    <source>
        <dbReference type="ARBA" id="ARBA00022691"/>
    </source>
</evidence>
<reference evidence="7" key="1">
    <citation type="journal article" date="2014" name="Int. J. Syst. Evol. Microbiol.">
        <title>Complete genome sequence of Corynebacterium casei LMG S-19264T (=DSM 44701T), isolated from a smear-ripened cheese.</title>
        <authorList>
            <consortium name="US DOE Joint Genome Institute (JGI-PGF)"/>
            <person name="Walter F."/>
            <person name="Albersmeier A."/>
            <person name="Kalinowski J."/>
            <person name="Ruckert C."/>
        </authorList>
    </citation>
    <scope>NUCLEOTIDE SEQUENCE</scope>
    <source>
        <strain evidence="7">JCM 14371</strain>
    </source>
</reference>
<dbReference type="EC" id="2.1.1.-" evidence="6"/>
<dbReference type="EMBL" id="BMOE01000021">
    <property type="protein sequence ID" value="GGJ88574.1"/>
    <property type="molecule type" value="Genomic_DNA"/>
</dbReference>
<dbReference type="PANTHER" id="PTHR31760">
    <property type="entry name" value="S-ADENOSYL-L-METHIONINE-DEPENDENT METHYLTRANSFERASES SUPERFAMILY PROTEIN"/>
    <property type="match status" value="1"/>
</dbReference>
<keyword evidence="3 6" id="KW-0489">Methyltransferase</keyword>
<feature type="binding site" evidence="6">
    <location>
        <begin position="85"/>
        <end position="87"/>
    </location>
    <ligand>
        <name>S-adenosyl-L-methionine</name>
        <dbReference type="ChEBI" id="CHEBI:59789"/>
    </ligand>
</feature>
<comment type="function">
    <text evidence="6">Specifically methylates the N7 position of a guanine in 16S rRNA.</text>
</comment>
<keyword evidence="2 6" id="KW-0698">rRNA processing</keyword>
<dbReference type="HAMAP" id="MF_00074">
    <property type="entry name" value="16SrRNA_methyltr_G"/>
    <property type="match status" value="1"/>
</dbReference>